<dbReference type="SUPFAM" id="SSF54849">
    <property type="entry name" value="GroEL-intermediate domain like"/>
    <property type="match status" value="1"/>
</dbReference>
<evidence type="ECO:0000256" key="10">
    <source>
        <dbReference type="ARBA" id="ARBA00033237"/>
    </source>
</evidence>
<dbReference type="PROSITE" id="PS00995">
    <property type="entry name" value="TCP1_3"/>
    <property type="match status" value="1"/>
</dbReference>
<dbReference type="Pfam" id="PF01915">
    <property type="entry name" value="Glyco_hydro_3_C"/>
    <property type="match status" value="1"/>
</dbReference>
<dbReference type="GO" id="GO:0009044">
    <property type="term" value="F:xylan 1,4-beta-xylosidase activity"/>
    <property type="evidence" value="ECO:0007669"/>
    <property type="project" value="InterPro"/>
</dbReference>
<dbReference type="InterPro" id="IPR001764">
    <property type="entry name" value="Glyco_hydro_3_N"/>
</dbReference>
<reference evidence="14 15" key="1">
    <citation type="submission" date="2018-04" db="EMBL/GenBank/DDBJ databases">
        <authorList>
            <person name="Vogel A."/>
        </authorList>
    </citation>
    <scope>NUCLEOTIDE SEQUENCE [LARGE SCALE GENOMIC DNA]</scope>
</reference>
<keyword evidence="8 11" id="KW-0143">Chaperone</keyword>
<feature type="compositionally biased region" description="Polar residues" evidence="12">
    <location>
        <begin position="1140"/>
        <end position="1164"/>
    </location>
</feature>
<dbReference type="PANTHER" id="PTHR42721">
    <property type="entry name" value="SUGAR HYDROLASE-RELATED"/>
    <property type="match status" value="1"/>
</dbReference>
<dbReference type="Pfam" id="PF14310">
    <property type="entry name" value="Fn3-like"/>
    <property type="match status" value="1"/>
</dbReference>
<dbReference type="PROSITE" id="PS00751">
    <property type="entry name" value="TCP1_2"/>
    <property type="match status" value="1"/>
</dbReference>
<sequence length="1296" mass="141839">MMVGHKLLKDEATEEKGERARMASFVGAMAIADLVKTTLGPKGMDKILQSTGRGHSVTVTNDGATILKSIHIDNPAAKVLVDISKVQDDEVGDGTTSVVVLAGELLKEAEKLVNSKIHPMTIISGFRMAAECARNALLEKVVDNKHDAEKFRLDLMKIAMTTLSSKILSQDKEHFATLAVDAVMRLKGSTNLESIQIIKKPGGSLKDSFLDEGFILDKKIGVGQPKRIENAKILVANTAMDTDKVKIYEELFADAGILAIEHADFDGIERLALVTGGEIASTFDNPESVKLGHCKLIEEIMIGEDKLIHFSGVEMGQACTIVLRGASPHVLDEAERSLHDALCVLSQTVNDSRVLLGGGWPEMVMSKAVDGLARKTPGKRSLAIEAFSRALLAIPTIIADNAGLHCPPFLLFVRNGSVVSPPTLVITSSILFNLTLRCVRRLPGPLLQVGDMAELGISEAFKVKQAVLLSATEASEMILRVDELITCAPRRREDRISIGAESAFASISLDDDTLQLPCTPPYHNGHRFCNTSLPIAARVRAFVSLLTVDEKIPLLCDNSSAVPRLGVPAYQWWSESLHGIGLNGPGANLDGVVKRSTIFPNVIGTVSSFNRTLWRSVAAAVAVQARALHNLGQAGLTFWAPTINVYRDPRWGRGQETPGEDPFVASVYGVEYVKGLQGKDLMRNDDNHIEEEEEEEDGNERLMLSACCKHLAAYDMEHWHDVDRFNFNAIVTRQDMEETYQPPFKSCIMEGGATCIMCSYNEINGVPACANRELLDRARSDWGFKGYVASDCDAVSNIFNYLHYTRTPEEASAIALKSGTDVGCRSFLRDHMKAAYEKGIVEESDIDRALVNLYTVQFRLGLFDGAAGNRRFANLGPQDVCSPEHSELALEAARQGIVLLKNENGFLPWDKSRVSSLAVIGPTANTTYLGGDYSGNPCLKRNLYGGFPEYVKNVSYASGCRNVACNATYGFPEAVAAARAADYVVAVLGLDLTQESEYLDRSTLLLPGNQMALVKQLAAVCRNPLVLVLTGGGPLDVSFARDDPRVGSILWIGYPGEEGRRALTQVIFGEYNPGGKLSVTWYPESFIDVPMIDMNMRADPSRDYPGRTYRFYTGERVYEFGHGLSYTNFSQHLLSAPSRISVSESPKKNTIATNNNKSSKISGSRQEHQNPAPRSRKLSSRWGNNIQRFVLVDEVLHCESLAFTVTVSVRNEGYRDGSDVVMLFSRAPRCYERAPLKQLIGFEKVHVPAMGSVEVGVSVNPCERLSIVNEEGSRILPLGDHTLILGEKEYVISVEI</sequence>
<dbReference type="Gene3D" id="1.10.560.10">
    <property type="entry name" value="GroEL-like equatorial domain"/>
    <property type="match status" value="2"/>
</dbReference>
<protein>
    <recommendedName>
        <fullName evidence="10">CCT-beta</fullName>
    </recommendedName>
</protein>
<dbReference type="InterPro" id="IPR013783">
    <property type="entry name" value="Ig-like_fold"/>
</dbReference>
<dbReference type="SUPFAM" id="SSF52279">
    <property type="entry name" value="Beta-D-glucan exohydrolase, C-terminal domain"/>
    <property type="match status" value="1"/>
</dbReference>
<comment type="similarity">
    <text evidence="2 11">Belongs to the TCP-1 chaperonin family.</text>
</comment>
<dbReference type="InterPro" id="IPR036962">
    <property type="entry name" value="Glyco_hydro_3_N_sf"/>
</dbReference>
<dbReference type="PROSITE" id="PS00750">
    <property type="entry name" value="TCP1_1"/>
    <property type="match status" value="1"/>
</dbReference>
<dbReference type="GO" id="GO:0046556">
    <property type="term" value="F:alpha-L-arabinofuranosidase activity"/>
    <property type="evidence" value="ECO:0007669"/>
    <property type="project" value="TreeGrafter"/>
</dbReference>
<dbReference type="FunFam" id="1.10.560.10:FF:000045">
    <property type="entry name" value="T-complex protein 1 subunit eta"/>
    <property type="match status" value="1"/>
</dbReference>
<dbReference type="InterPro" id="IPR027409">
    <property type="entry name" value="GroEL-like_apical_dom_sf"/>
</dbReference>
<dbReference type="SUPFAM" id="SSF52029">
    <property type="entry name" value="GroEL apical domain-like"/>
    <property type="match status" value="1"/>
</dbReference>
<organism evidence="14 15">
    <name type="scientific">Cuscuta campestris</name>
    <dbReference type="NCBI Taxonomy" id="132261"/>
    <lineage>
        <taxon>Eukaryota</taxon>
        <taxon>Viridiplantae</taxon>
        <taxon>Streptophyta</taxon>
        <taxon>Embryophyta</taxon>
        <taxon>Tracheophyta</taxon>
        <taxon>Spermatophyta</taxon>
        <taxon>Magnoliopsida</taxon>
        <taxon>eudicotyledons</taxon>
        <taxon>Gunneridae</taxon>
        <taxon>Pentapetalae</taxon>
        <taxon>asterids</taxon>
        <taxon>lamiids</taxon>
        <taxon>Solanales</taxon>
        <taxon>Convolvulaceae</taxon>
        <taxon>Cuscuteae</taxon>
        <taxon>Cuscuta</taxon>
        <taxon>Cuscuta subgen. Grammica</taxon>
        <taxon>Cuscuta sect. Cleistogrammica</taxon>
    </lineage>
</organism>
<dbReference type="PANTHER" id="PTHR42721:SF1">
    <property type="entry name" value="BETA-D-XYLOSIDASE 6-RELATED"/>
    <property type="match status" value="1"/>
</dbReference>
<dbReference type="InterPro" id="IPR017853">
    <property type="entry name" value="GH"/>
</dbReference>
<keyword evidence="15" id="KW-1185">Reference proteome</keyword>
<evidence type="ECO:0000313" key="14">
    <source>
        <dbReference type="EMBL" id="VFR01929.1"/>
    </source>
</evidence>
<accession>A0A484NNL7</accession>
<dbReference type="SUPFAM" id="SSF48592">
    <property type="entry name" value="GroEL equatorial domain-like"/>
    <property type="match status" value="1"/>
</dbReference>
<dbReference type="InterPro" id="IPR036881">
    <property type="entry name" value="Glyco_hydro_3_C_sf"/>
</dbReference>
<dbReference type="OrthoDB" id="47059at2759"/>
<dbReference type="Proteomes" id="UP000595140">
    <property type="component" value="Unassembled WGS sequence"/>
</dbReference>
<dbReference type="InterPro" id="IPR027410">
    <property type="entry name" value="TCP-1-like_intermed_sf"/>
</dbReference>
<evidence type="ECO:0000256" key="9">
    <source>
        <dbReference type="ARBA" id="ARBA00023295"/>
    </source>
</evidence>
<evidence type="ECO:0000256" key="4">
    <source>
        <dbReference type="ARBA" id="ARBA00022729"/>
    </source>
</evidence>
<evidence type="ECO:0000256" key="3">
    <source>
        <dbReference type="ARBA" id="ARBA00022490"/>
    </source>
</evidence>
<evidence type="ECO:0000256" key="7">
    <source>
        <dbReference type="ARBA" id="ARBA00022840"/>
    </source>
</evidence>
<dbReference type="SUPFAM" id="SSF51445">
    <property type="entry name" value="(Trans)glycosidases"/>
    <property type="match status" value="1"/>
</dbReference>
<keyword evidence="3" id="KW-0963">Cytoplasm</keyword>
<dbReference type="Gene3D" id="3.30.260.10">
    <property type="entry name" value="TCP-1-like chaperonin intermediate domain"/>
    <property type="match status" value="2"/>
</dbReference>
<evidence type="ECO:0000256" key="6">
    <source>
        <dbReference type="ARBA" id="ARBA00022801"/>
    </source>
</evidence>
<feature type="domain" description="Fibronectin type III-like" evidence="13">
    <location>
        <begin position="1219"/>
        <end position="1289"/>
    </location>
</feature>
<evidence type="ECO:0000313" key="15">
    <source>
        <dbReference type="Proteomes" id="UP000595140"/>
    </source>
</evidence>
<name>A0A484NNL7_9ASTE</name>
<keyword evidence="7 11" id="KW-0067">ATP-binding</keyword>
<dbReference type="InterPro" id="IPR044993">
    <property type="entry name" value="BXL"/>
</dbReference>
<gene>
    <name evidence="14" type="ORF">CCAM_LOCUS43704</name>
</gene>
<dbReference type="GO" id="GO:0045493">
    <property type="term" value="P:xylan catabolic process"/>
    <property type="evidence" value="ECO:0007669"/>
    <property type="project" value="InterPro"/>
</dbReference>
<dbReference type="GO" id="GO:0140662">
    <property type="term" value="F:ATP-dependent protein folding chaperone"/>
    <property type="evidence" value="ECO:0007669"/>
    <property type="project" value="InterPro"/>
</dbReference>
<dbReference type="EMBL" id="OOIL02006792">
    <property type="protein sequence ID" value="VFR01929.1"/>
    <property type="molecule type" value="Genomic_DNA"/>
</dbReference>
<evidence type="ECO:0000256" key="2">
    <source>
        <dbReference type="ARBA" id="ARBA00008020"/>
    </source>
</evidence>
<dbReference type="GO" id="GO:0005524">
    <property type="term" value="F:ATP binding"/>
    <property type="evidence" value="ECO:0007669"/>
    <property type="project" value="UniProtKB-KW"/>
</dbReference>
<dbReference type="InterPro" id="IPR002423">
    <property type="entry name" value="Cpn60/GroEL/TCP-1"/>
</dbReference>
<evidence type="ECO:0000256" key="12">
    <source>
        <dbReference type="SAM" id="MobiDB-lite"/>
    </source>
</evidence>
<dbReference type="InterPro" id="IPR012716">
    <property type="entry name" value="Chap_CCT_beta"/>
</dbReference>
<dbReference type="GO" id="GO:0016887">
    <property type="term" value="F:ATP hydrolysis activity"/>
    <property type="evidence" value="ECO:0007669"/>
    <property type="project" value="InterPro"/>
</dbReference>
<keyword evidence="5 11" id="KW-0547">Nucleotide-binding</keyword>
<dbReference type="GO" id="GO:0051082">
    <property type="term" value="F:unfolded protein binding"/>
    <property type="evidence" value="ECO:0007669"/>
    <property type="project" value="InterPro"/>
</dbReference>
<dbReference type="InterPro" id="IPR027413">
    <property type="entry name" value="GROEL-like_equatorial_sf"/>
</dbReference>
<dbReference type="Pfam" id="PF00933">
    <property type="entry name" value="Glyco_hydro_3"/>
    <property type="match status" value="1"/>
</dbReference>
<dbReference type="PRINTS" id="PR00304">
    <property type="entry name" value="TCOMPLEXTCP1"/>
</dbReference>
<dbReference type="GO" id="GO:0005832">
    <property type="term" value="C:chaperonin-containing T-complex"/>
    <property type="evidence" value="ECO:0007669"/>
    <property type="project" value="InterPro"/>
</dbReference>
<dbReference type="Gene3D" id="3.40.50.1700">
    <property type="entry name" value="Glycoside hydrolase family 3 C-terminal domain"/>
    <property type="match status" value="1"/>
</dbReference>
<keyword evidence="6" id="KW-0378">Hydrolase</keyword>
<dbReference type="GO" id="GO:0031222">
    <property type="term" value="P:arabinan catabolic process"/>
    <property type="evidence" value="ECO:0007669"/>
    <property type="project" value="TreeGrafter"/>
</dbReference>
<dbReference type="Pfam" id="PF00118">
    <property type="entry name" value="Cpn60_TCP1"/>
    <property type="match status" value="2"/>
</dbReference>
<dbReference type="InterPro" id="IPR002772">
    <property type="entry name" value="Glyco_hydro_3_C"/>
</dbReference>
<dbReference type="SMART" id="SM01217">
    <property type="entry name" value="Fn3_like"/>
    <property type="match status" value="1"/>
</dbReference>
<evidence type="ECO:0000256" key="1">
    <source>
        <dbReference type="ARBA" id="ARBA00004496"/>
    </source>
</evidence>
<dbReference type="Gene3D" id="3.50.7.10">
    <property type="entry name" value="GroEL"/>
    <property type="match status" value="2"/>
</dbReference>
<keyword evidence="4" id="KW-0732">Signal</keyword>
<dbReference type="FunFam" id="3.30.260.10:FF:000025">
    <property type="entry name" value="Chaperonin containing TCP1 subunit 2"/>
    <property type="match status" value="1"/>
</dbReference>
<proteinExistence type="inferred from homology"/>
<evidence type="ECO:0000256" key="11">
    <source>
        <dbReference type="RuleBase" id="RU004187"/>
    </source>
</evidence>
<dbReference type="FunFam" id="3.40.50.1700:FF:000001">
    <property type="entry name" value="probable beta-D-xylosidase 2"/>
    <property type="match status" value="1"/>
</dbReference>
<feature type="region of interest" description="Disordered" evidence="12">
    <location>
        <begin position="1140"/>
        <end position="1179"/>
    </location>
</feature>
<keyword evidence="9" id="KW-0326">Glycosidase</keyword>
<dbReference type="CDD" id="cd03336">
    <property type="entry name" value="TCP1_beta"/>
    <property type="match status" value="1"/>
</dbReference>
<dbReference type="InterPro" id="IPR002194">
    <property type="entry name" value="Chaperonin_TCP-1_CS"/>
</dbReference>
<comment type="subcellular location">
    <subcellularLocation>
        <location evidence="1">Cytoplasm</location>
    </subcellularLocation>
</comment>
<dbReference type="InterPro" id="IPR017998">
    <property type="entry name" value="Chaperone_TCP-1"/>
</dbReference>
<evidence type="ECO:0000256" key="5">
    <source>
        <dbReference type="ARBA" id="ARBA00022741"/>
    </source>
</evidence>
<dbReference type="InterPro" id="IPR026891">
    <property type="entry name" value="Fn3-like"/>
</dbReference>
<evidence type="ECO:0000259" key="13">
    <source>
        <dbReference type="SMART" id="SM01217"/>
    </source>
</evidence>
<evidence type="ECO:0000256" key="8">
    <source>
        <dbReference type="ARBA" id="ARBA00023186"/>
    </source>
</evidence>
<dbReference type="Gene3D" id="3.20.20.300">
    <property type="entry name" value="Glycoside hydrolase, family 3, N-terminal domain"/>
    <property type="match status" value="1"/>
</dbReference>
<dbReference type="Gene3D" id="2.60.40.10">
    <property type="entry name" value="Immunoglobulins"/>
    <property type="match status" value="1"/>
</dbReference>